<dbReference type="EMBL" id="FNOU01000002">
    <property type="protein sequence ID" value="SDX41406.1"/>
    <property type="molecule type" value="Genomic_DNA"/>
</dbReference>
<feature type="domain" description="Replication-associated protein ORF2/G2P" evidence="2">
    <location>
        <begin position="68"/>
        <end position="163"/>
    </location>
</feature>
<keyword evidence="4" id="KW-1185">Reference proteome</keyword>
<gene>
    <name evidence="3" type="ORF">SAMN04488579_10283</name>
</gene>
<dbReference type="Pfam" id="PF23343">
    <property type="entry name" value="REP_ORF2-G2P"/>
    <property type="match status" value="1"/>
</dbReference>
<feature type="compositionally biased region" description="Basic residues" evidence="1">
    <location>
        <begin position="25"/>
        <end position="39"/>
    </location>
</feature>
<name>A0A1H3BHL9_EUBBA</name>
<evidence type="ECO:0000313" key="3">
    <source>
        <dbReference type="EMBL" id="SDX41406.1"/>
    </source>
</evidence>
<evidence type="ECO:0000259" key="2">
    <source>
        <dbReference type="Pfam" id="PF23343"/>
    </source>
</evidence>
<reference evidence="4" key="1">
    <citation type="submission" date="2016-10" db="EMBL/GenBank/DDBJ databases">
        <authorList>
            <person name="Varghese N."/>
            <person name="Submissions S."/>
        </authorList>
    </citation>
    <scope>NUCLEOTIDE SEQUENCE [LARGE SCALE GENOMIC DNA]</scope>
    <source>
        <strain evidence="4">VPI 5359</strain>
    </source>
</reference>
<feature type="region of interest" description="Disordered" evidence="1">
    <location>
        <begin position="25"/>
        <end position="49"/>
    </location>
</feature>
<dbReference type="InterPro" id="IPR056906">
    <property type="entry name" value="ORF2/G2P_dom"/>
</dbReference>
<protein>
    <recommendedName>
        <fullName evidence="2">Replication-associated protein ORF2/G2P domain-containing protein</fullName>
    </recommendedName>
</protein>
<evidence type="ECO:0000313" key="4">
    <source>
        <dbReference type="Proteomes" id="UP000199652"/>
    </source>
</evidence>
<feature type="compositionally biased region" description="Basic and acidic residues" evidence="1">
    <location>
        <begin position="40"/>
        <end position="49"/>
    </location>
</feature>
<dbReference type="RefSeq" id="WP_090242783.1">
    <property type="nucleotide sequence ID" value="NZ_FNOU01000002.1"/>
</dbReference>
<evidence type="ECO:0000256" key="1">
    <source>
        <dbReference type="SAM" id="MobiDB-lite"/>
    </source>
</evidence>
<accession>A0A1H3BHL9</accession>
<dbReference type="STRING" id="1528.SAMN04488579_10283"/>
<dbReference type="Proteomes" id="UP000199652">
    <property type="component" value="Unassembled WGS sequence"/>
</dbReference>
<dbReference type="AlphaFoldDB" id="A0A1H3BHL9"/>
<sequence>MAYVQEICIAGKVIEVRKFNDWGHGRRHRGPRAAKKKRSSEKQKNANEVKAERDLTRILNAGLKGGDYYLTLTYNEDEPSQDKAKKEIKNCINRWKNLYKKHGFDLMWLAVTEYEDKRIHHHIVMNAGPDILAVMGKWKRGFVKARIVDDSGQYCKLAHYLIKATRKTFAKEESLNKKRWSRSRGNWPKPIITKTVIKRERWAKEPRPRKGYIIEKKKTVHGYDDLGYPYQFYSMVRLK</sequence>
<dbReference type="OrthoDB" id="9814853at2"/>
<proteinExistence type="predicted"/>
<organism evidence="3 4">
    <name type="scientific">Eubacterium barkeri</name>
    <name type="common">Clostridium barkeri</name>
    <dbReference type="NCBI Taxonomy" id="1528"/>
    <lineage>
        <taxon>Bacteria</taxon>
        <taxon>Bacillati</taxon>
        <taxon>Bacillota</taxon>
        <taxon>Clostridia</taxon>
        <taxon>Eubacteriales</taxon>
        <taxon>Eubacteriaceae</taxon>
        <taxon>Eubacterium</taxon>
    </lineage>
</organism>